<dbReference type="PROSITE" id="PS50850">
    <property type="entry name" value="MFS"/>
    <property type="match status" value="1"/>
</dbReference>
<dbReference type="RefSeq" id="WP_067023198.1">
    <property type="nucleotide sequence ID" value="NZ_CP038256.1"/>
</dbReference>
<proteinExistence type="predicted"/>
<dbReference type="PANTHER" id="PTHR23514:SF13">
    <property type="entry name" value="INNER MEMBRANE PROTEIN YBJJ"/>
    <property type="match status" value="1"/>
</dbReference>
<comment type="subcellular location">
    <subcellularLocation>
        <location evidence="1">Cell membrane</location>
        <topology evidence="1">Multi-pass membrane protein</topology>
    </subcellularLocation>
</comment>
<evidence type="ECO:0000256" key="2">
    <source>
        <dbReference type="ARBA" id="ARBA00022692"/>
    </source>
</evidence>
<name>A0A1B9NGI8_9MICO</name>
<dbReference type="InterPro" id="IPR036259">
    <property type="entry name" value="MFS_trans_sf"/>
</dbReference>
<dbReference type="STRING" id="904291.A7J15_01295"/>
<dbReference type="SUPFAM" id="SSF103473">
    <property type="entry name" value="MFS general substrate transporter"/>
    <property type="match status" value="1"/>
</dbReference>
<dbReference type="GO" id="GO:0022857">
    <property type="term" value="F:transmembrane transporter activity"/>
    <property type="evidence" value="ECO:0007669"/>
    <property type="project" value="InterPro"/>
</dbReference>
<keyword evidence="2" id="KW-0812">Transmembrane</keyword>
<accession>A0A1B9NGI8</accession>
<dbReference type="CDD" id="cd17393">
    <property type="entry name" value="MFS_MosC_like"/>
    <property type="match status" value="1"/>
</dbReference>
<keyword evidence="3" id="KW-1133">Transmembrane helix</keyword>
<dbReference type="Proteomes" id="UP000093355">
    <property type="component" value="Unassembled WGS sequence"/>
</dbReference>
<keyword evidence="4" id="KW-0472">Membrane</keyword>
<comment type="caution">
    <text evidence="5">The sequence shown here is derived from an EMBL/GenBank/DDBJ whole genome shotgun (WGS) entry which is preliminary data.</text>
</comment>
<organism evidence="5 6">
    <name type="scientific">Microbacterium sediminis</name>
    <dbReference type="NCBI Taxonomy" id="904291"/>
    <lineage>
        <taxon>Bacteria</taxon>
        <taxon>Bacillati</taxon>
        <taxon>Actinomycetota</taxon>
        <taxon>Actinomycetes</taxon>
        <taxon>Micrococcales</taxon>
        <taxon>Microbacteriaceae</taxon>
        <taxon>Microbacterium</taxon>
    </lineage>
</organism>
<protein>
    <submittedName>
        <fullName evidence="5">Fucose permease</fullName>
    </submittedName>
</protein>
<dbReference type="EMBL" id="LXMD01000012">
    <property type="protein sequence ID" value="OCG75715.1"/>
    <property type="molecule type" value="Genomic_DNA"/>
</dbReference>
<evidence type="ECO:0000313" key="5">
    <source>
        <dbReference type="EMBL" id="OCG75715.1"/>
    </source>
</evidence>
<dbReference type="OrthoDB" id="151222at2"/>
<evidence type="ECO:0000256" key="1">
    <source>
        <dbReference type="ARBA" id="ARBA00004651"/>
    </source>
</evidence>
<reference evidence="5 6" key="1">
    <citation type="submission" date="2016-05" db="EMBL/GenBank/DDBJ databases">
        <authorList>
            <person name="Lavstsen T."/>
            <person name="Jespersen J.S."/>
        </authorList>
    </citation>
    <scope>NUCLEOTIDE SEQUENCE [LARGE SCALE GENOMIC DNA]</scope>
    <source>
        <strain evidence="5 6">YLB-01</strain>
    </source>
</reference>
<dbReference type="PANTHER" id="PTHR23514">
    <property type="entry name" value="BYPASS OF STOP CODON PROTEIN 6"/>
    <property type="match status" value="1"/>
</dbReference>
<dbReference type="InterPro" id="IPR051788">
    <property type="entry name" value="MFS_Transporter"/>
</dbReference>
<dbReference type="AlphaFoldDB" id="A0A1B9NGI8"/>
<dbReference type="GO" id="GO:0005886">
    <property type="term" value="C:plasma membrane"/>
    <property type="evidence" value="ECO:0007669"/>
    <property type="project" value="UniProtKB-SubCell"/>
</dbReference>
<sequence>MTGPDREARRARAAVSAWFFLNGATWANLVPHFPEIKAELGLSNAFYGLAISATAIGSVLVGLSAGWFVQRFGSARTAAYAMVLSTIAAAVAGIAPTGVLFALGLFVVGATDSITDVGQNSHGLRVQRRLGRSIINSFHAMWSIGAVSGGLLAAAVLALGIPRQWHLGVLAAIISVCGLVALRFALPGPDGADVAEEHAVVHAGRWSRGRVVGVVTALVVIAIIGALVEDAGSTWAAVYLATELGAAPAVAAWGYVALLAAQTVGRFAGDALIDRFGQRLVTQLGGLLIALGLGGALLFPSIPGTIVGFALAGLGCATMIPTAMHEADAIPGLRPGTGLTIVSWLLRIGFLVSPPVVGLIADATAIRFGLAVVPVGGAIVIALALVLPRRHTKE</sequence>
<evidence type="ECO:0000313" key="6">
    <source>
        <dbReference type="Proteomes" id="UP000093355"/>
    </source>
</evidence>
<dbReference type="Pfam" id="PF07690">
    <property type="entry name" value="MFS_1"/>
    <property type="match status" value="1"/>
</dbReference>
<gene>
    <name evidence="5" type="ORF">A7J15_01295</name>
</gene>
<dbReference type="InterPro" id="IPR011701">
    <property type="entry name" value="MFS"/>
</dbReference>
<evidence type="ECO:0000256" key="4">
    <source>
        <dbReference type="ARBA" id="ARBA00023136"/>
    </source>
</evidence>
<evidence type="ECO:0000256" key="3">
    <source>
        <dbReference type="ARBA" id="ARBA00022989"/>
    </source>
</evidence>
<dbReference type="Gene3D" id="1.20.1250.20">
    <property type="entry name" value="MFS general substrate transporter like domains"/>
    <property type="match status" value="2"/>
</dbReference>
<dbReference type="InterPro" id="IPR020846">
    <property type="entry name" value="MFS_dom"/>
</dbReference>
<keyword evidence="6" id="KW-1185">Reference proteome</keyword>